<keyword evidence="4" id="KW-0963">Cytoplasm</keyword>
<evidence type="ECO:0000313" key="11">
    <source>
        <dbReference type="Proteomes" id="UP000274822"/>
    </source>
</evidence>
<keyword evidence="5" id="KW-0678">Repressor</keyword>
<proteinExistence type="inferred from homology"/>
<feature type="region of interest" description="Disordered" evidence="9">
    <location>
        <begin position="125"/>
        <end position="148"/>
    </location>
</feature>
<feature type="region of interest" description="Disordered" evidence="9">
    <location>
        <begin position="495"/>
        <end position="518"/>
    </location>
</feature>
<evidence type="ECO:0000256" key="3">
    <source>
        <dbReference type="ARBA" id="ARBA00006922"/>
    </source>
</evidence>
<comment type="caution">
    <text evidence="10">The sequence shown here is derived from an EMBL/GenBank/DDBJ whole genome shotgun (WGS) entry which is preliminary data.</text>
</comment>
<keyword evidence="8" id="KW-0539">Nucleus</keyword>
<evidence type="ECO:0000256" key="2">
    <source>
        <dbReference type="ARBA" id="ARBA00004496"/>
    </source>
</evidence>
<feature type="region of interest" description="Disordered" evidence="9">
    <location>
        <begin position="347"/>
        <end position="380"/>
    </location>
</feature>
<keyword evidence="11" id="KW-1185">Reference proteome</keyword>
<gene>
    <name evidence="10" type="ORF">BC938DRAFT_478433</name>
</gene>
<comment type="subcellular location">
    <subcellularLocation>
        <location evidence="2">Cytoplasm</location>
    </subcellularLocation>
    <subcellularLocation>
        <location evidence="1">Nucleus</location>
    </subcellularLocation>
</comment>
<name>A0A433QYC0_9FUNG</name>
<dbReference type="Pfam" id="PF08528">
    <property type="entry name" value="Whi5"/>
    <property type="match status" value="1"/>
</dbReference>
<keyword evidence="7" id="KW-0804">Transcription</keyword>
<reference evidence="10 11" key="1">
    <citation type="journal article" date="2018" name="New Phytol.">
        <title>Phylogenomics of Endogonaceae and evolution of mycorrhizas within Mucoromycota.</title>
        <authorList>
            <person name="Chang Y."/>
            <person name="Desiro A."/>
            <person name="Na H."/>
            <person name="Sandor L."/>
            <person name="Lipzen A."/>
            <person name="Clum A."/>
            <person name="Barry K."/>
            <person name="Grigoriev I.V."/>
            <person name="Martin F.M."/>
            <person name="Stajich J.E."/>
            <person name="Smith M.E."/>
            <person name="Bonito G."/>
            <person name="Spatafora J.W."/>
        </authorList>
    </citation>
    <scope>NUCLEOTIDE SEQUENCE [LARGE SCALE GENOMIC DNA]</scope>
    <source>
        <strain evidence="10 11">AD002</strain>
    </source>
</reference>
<feature type="region of interest" description="Disordered" evidence="9">
    <location>
        <begin position="625"/>
        <end position="653"/>
    </location>
</feature>
<dbReference type="GO" id="GO:0005634">
    <property type="term" value="C:nucleus"/>
    <property type="evidence" value="ECO:0007669"/>
    <property type="project" value="UniProtKB-SubCell"/>
</dbReference>
<evidence type="ECO:0000256" key="4">
    <source>
        <dbReference type="ARBA" id="ARBA00022490"/>
    </source>
</evidence>
<organism evidence="10 11">
    <name type="scientific">Jimgerdemannia flammicorona</name>
    <dbReference type="NCBI Taxonomy" id="994334"/>
    <lineage>
        <taxon>Eukaryota</taxon>
        <taxon>Fungi</taxon>
        <taxon>Fungi incertae sedis</taxon>
        <taxon>Mucoromycota</taxon>
        <taxon>Mucoromycotina</taxon>
        <taxon>Endogonomycetes</taxon>
        <taxon>Endogonales</taxon>
        <taxon>Endogonaceae</taxon>
        <taxon>Jimgerdemannia</taxon>
    </lineage>
</organism>
<evidence type="ECO:0000256" key="6">
    <source>
        <dbReference type="ARBA" id="ARBA00023015"/>
    </source>
</evidence>
<dbReference type="AlphaFoldDB" id="A0A433QYC0"/>
<dbReference type="Proteomes" id="UP000274822">
    <property type="component" value="Unassembled WGS sequence"/>
</dbReference>
<keyword evidence="6" id="KW-0805">Transcription regulation</keyword>
<dbReference type="GO" id="GO:0005737">
    <property type="term" value="C:cytoplasm"/>
    <property type="evidence" value="ECO:0007669"/>
    <property type="project" value="UniProtKB-SubCell"/>
</dbReference>
<evidence type="ECO:0000256" key="5">
    <source>
        <dbReference type="ARBA" id="ARBA00022491"/>
    </source>
</evidence>
<feature type="compositionally biased region" description="Low complexity" evidence="9">
    <location>
        <begin position="363"/>
        <end position="378"/>
    </location>
</feature>
<feature type="compositionally biased region" description="Low complexity" evidence="9">
    <location>
        <begin position="126"/>
        <end position="140"/>
    </location>
</feature>
<dbReference type="InterPro" id="IPR013734">
    <property type="entry name" value="TF_Nrm1/Whi5"/>
</dbReference>
<sequence>MLTLEHIVDAALTLERADNKVEEPQLIAFSDDDEYDYVDEEKENRAPMQETEEDSEADMVGRSIAVDNVLKRVELTKHLRSLKTRLKFAQFKLENGWEARSLTTVETLWRLKQLGHSPGAPLVNLPRASSSVSTRASTPSLTVPGSMEVSARSTPIIAQQSPRKTHLTVPQFSEPPALADNVRFRHYATIPNHATTPNHVSKPKQRRNDTVHADAHMHLIKTHGLALARKQASAVQLSTAELEERCRLRRREARSRSAKRDCERRHAINESRVLQPLPAFEERFQAQALNSPHDLLGPFISSVEAVKLPAIANALNFDVDDLVPDLPSALASRQHLAPLTPVARGTACGETVSYDKKRKRDPSIASAVSASSSESSIELFPPTPPTGAVLLELPVVSTSSAKPNPKQRLARFRQVAASSTRTRKPFASREVDPSSPPPSSSSSGRHDSPQDDEGVYPLTHSSHCRSGPGGIRSSSKRPVLADTTADFYEPPFTYSDILRSEGDTPSQYSYPLSDSDSDSVPAYMLQDESGERYVTASGELLSSPTAAAAQTIMMFVKSAPRFKKSGSTGWEEHRREGGEWVGVDEVSLSPGIYEEVYEDEDAELERKDEPEFINELDELASDEEIELKTESELENGSPKVGARRRDRPVMDMW</sequence>
<protein>
    <submittedName>
        <fullName evidence="10">Uncharacterized protein</fullName>
    </submittedName>
</protein>
<evidence type="ECO:0000256" key="9">
    <source>
        <dbReference type="SAM" id="MobiDB-lite"/>
    </source>
</evidence>
<evidence type="ECO:0000256" key="8">
    <source>
        <dbReference type="ARBA" id="ARBA00023242"/>
    </source>
</evidence>
<accession>A0A433QYC0</accession>
<feature type="region of interest" description="Disordered" evidence="9">
    <location>
        <begin position="399"/>
        <end position="478"/>
    </location>
</feature>
<dbReference type="EMBL" id="RBNJ01000328">
    <property type="protein sequence ID" value="RUS34801.1"/>
    <property type="molecule type" value="Genomic_DNA"/>
</dbReference>
<evidence type="ECO:0000256" key="7">
    <source>
        <dbReference type="ARBA" id="ARBA00023163"/>
    </source>
</evidence>
<feature type="compositionally biased region" description="Polar residues" evidence="9">
    <location>
        <begin position="503"/>
        <end position="512"/>
    </location>
</feature>
<comment type="similarity">
    <text evidence="3">Belongs to the WHI5/NRM1 family.</text>
</comment>
<evidence type="ECO:0000313" key="10">
    <source>
        <dbReference type="EMBL" id="RUS34801.1"/>
    </source>
</evidence>
<evidence type="ECO:0000256" key="1">
    <source>
        <dbReference type="ARBA" id="ARBA00004123"/>
    </source>
</evidence>